<protein>
    <submittedName>
        <fullName evidence="1">Uncharacterized protein</fullName>
    </submittedName>
</protein>
<dbReference type="Proteomes" id="UP000509371">
    <property type="component" value="Chromosome"/>
</dbReference>
<sequence>MATLSILSEFIIFLLSIVFPLDHKACFQIFRLEYYSKKGHILQTL</sequence>
<dbReference type="KEGG" id="mpri:MP3633_3074"/>
<dbReference type="AlphaFoldDB" id="A0A859D4B6"/>
<dbReference type="EMBL" id="CP054301">
    <property type="protein sequence ID" value="QKK81801.1"/>
    <property type="molecule type" value="Genomic_DNA"/>
</dbReference>
<proteinExistence type="predicted"/>
<organism evidence="1 2">
    <name type="scientific">Marinomonas primoryensis</name>
    <dbReference type="NCBI Taxonomy" id="178399"/>
    <lineage>
        <taxon>Bacteria</taxon>
        <taxon>Pseudomonadati</taxon>
        <taxon>Pseudomonadota</taxon>
        <taxon>Gammaproteobacteria</taxon>
        <taxon>Oceanospirillales</taxon>
        <taxon>Oceanospirillaceae</taxon>
        <taxon>Marinomonas</taxon>
    </lineage>
</organism>
<evidence type="ECO:0000313" key="1">
    <source>
        <dbReference type="EMBL" id="QKK81801.1"/>
    </source>
</evidence>
<name>A0A859D4B6_9GAMM</name>
<accession>A0A859D4B6</accession>
<evidence type="ECO:0000313" key="2">
    <source>
        <dbReference type="Proteomes" id="UP000509371"/>
    </source>
</evidence>
<gene>
    <name evidence="1" type="ORF">MP3633_3074</name>
</gene>
<reference evidence="1 2" key="1">
    <citation type="submission" date="2020-06" db="EMBL/GenBank/DDBJ databases">
        <authorList>
            <person name="Voronona O.L."/>
            <person name="Aksenova E.I."/>
            <person name="Kunda M.S."/>
            <person name="Semenov A.N."/>
            <person name="Ryzhova N."/>
        </authorList>
    </citation>
    <scope>NUCLEOTIDE SEQUENCE [LARGE SCALE GENOMIC DNA]</scope>
    <source>
        <strain evidence="1 2">MPKMM3633</strain>
    </source>
</reference>